<name>A0A699ICR4_TANCI</name>
<reference evidence="1" key="1">
    <citation type="journal article" date="2019" name="Sci. Rep.">
        <title>Draft genome of Tanacetum cinerariifolium, the natural source of mosquito coil.</title>
        <authorList>
            <person name="Yamashiro T."/>
            <person name="Shiraishi A."/>
            <person name="Satake H."/>
            <person name="Nakayama K."/>
        </authorList>
    </citation>
    <scope>NUCLEOTIDE SEQUENCE</scope>
</reference>
<dbReference type="EMBL" id="BKCJ010266538">
    <property type="protein sequence ID" value="GEZ33379.1"/>
    <property type="molecule type" value="Genomic_DNA"/>
</dbReference>
<sequence length="319" mass="37018">MLTKTQFFYDHSTRQAFGFQNPCYLERAQQLKPKLYDGSVIEKSDAIVIHDSEETLMLADESRSKMLQKQNESIMSKKKVNTKPVDYAALNQLFKYFETRFVPQIELSAEQAFWSWYSVQPEEPNLSSSTTIVEVPKELPKVNMLNSSLKKLKFHLASFDMVVKERTTATAITEGTWGFEHTKACFRVEIILFVKALKELFNSFDQFLIGELTEVQNVFNQMEQAVEQHCVEKNKFQDKMKNILKGNERLLEQAISVDIVNIVVYDHVNSTDKTVNVCERCVPIGTELQKNFIKKECYDTLFKKYNTLEKHCISLEVDN</sequence>
<gene>
    <name evidence="1" type="ORF">Tci_505352</name>
</gene>
<evidence type="ECO:0000313" key="1">
    <source>
        <dbReference type="EMBL" id="GEZ33379.1"/>
    </source>
</evidence>
<organism evidence="1">
    <name type="scientific">Tanacetum cinerariifolium</name>
    <name type="common">Dalmatian daisy</name>
    <name type="synonym">Chrysanthemum cinerariifolium</name>
    <dbReference type="NCBI Taxonomy" id="118510"/>
    <lineage>
        <taxon>Eukaryota</taxon>
        <taxon>Viridiplantae</taxon>
        <taxon>Streptophyta</taxon>
        <taxon>Embryophyta</taxon>
        <taxon>Tracheophyta</taxon>
        <taxon>Spermatophyta</taxon>
        <taxon>Magnoliopsida</taxon>
        <taxon>eudicotyledons</taxon>
        <taxon>Gunneridae</taxon>
        <taxon>Pentapetalae</taxon>
        <taxon>asterids</taxon>
        <taxon>campanulids</taxon>
        <taxon>Asterales</taxon>
        <taxon>Asteraceae</taxon>
        <taxon>Asteroideae</taxon>
        <taxon>Anthemideae</taxon>
        <taxon>Anthemidinae</taxon>
        <taxon>Tanacetum</taxon>
    </lineage>
</organism>
<proteinExistence type="predicted"/>
<comment type="caution">
    <text evidence="1">The sequence shown here is derived from an EMBL/GenBank/DDBJ whole genome shotgun (WGS) entry which is preliminary data.</text>
</comment>
<protein>
    <submittedName>
        <fullName evidence="1">Uncharacterized protein</fullName>
    </submittedName>
</protein>
<dbReference type="AlphaFoldDB" id="A0A699ICR4"/>
<accession>A0A699ICR4</accession>